<dbReference type="Pfam" id="PF00126">
    <property type="entry name" value="HTH_1"/>
    <property type="match status" value="1"/>
</dbReference>
<evidence type="ECO:0000313" key="6">
    <source>
        <dbReference type="EMBL" id="ATF95372.1"/>
    </source>
</evidence>
<dbReference type="SUPFAM" id="SSF46785">
    <property type="entry name" value="Winged helix' DNA-binding domain"/>
    <property type="match status" value="1"/>
</dbReference>
<evidence type="ECO:0000313" key="7">
    <source>
        <dbReference type="EMBL" id="SQC91976.1"/>
    </source>
</evidence>
<comment type="similarity">
    <text evidence="1">Belongs to the LysR transcriptional regulatory family.</text>
</comment>
<dbReference type="AlphaFoldDB" id="A0A291E626"/>
<dbReference type="Pfam" id="PF03466">
    <property type="entry name" value="LysR_substrate"/>
    <property type="match status" value="1"/>
</dbReference>
<evidence type="ECO:0000259" key="5">
    <source>
        <dbReference type="PROSITE" id="PS50931"/>
    </source>
</evidence>
<keyword evidence="2" id="KW-0805">Transcription regulation</keyword>
<evidence type="ECO:0000256" key="3">
    <source>
        <dbReference type="ARBA" id="ARBA00023125"/>
    </source>
</evidence>
<dbReference type="InterPro" id="IPR000847">
    <property type="entry name" value="LysR_HTH_N"/>
</dbReference>
<keyword evidence="6" id="KW-0614">Plasmid</keyword>
<dbReference type="RefSeq" id="WP_061279171.1">
    <property type="nucleotide sequence ID" value="NZ_CP023526.1"/>
</dbReference>
<dbReference type="Proteomes" id="UP000251197">
    <property type="component" value="Unassembled WGS sequence"/>
</dbReference>
<dbReference type="FunFam" id="1.10.10.10:FF:000001">
    <property type="entry name" value="LysR family transcriptional regulator"/>
    <property type="match status" value="1"/>
</dbReference>
<dbReference type="EMBL" id="UAVU01000009">
    <property type="protein sequence ID" value="SQC91976.1"/>
    <property type="molecule type" value="Genomic_DNA"/>
</dbReference>
<dbReference type="PROSITE" id="PS50931">
    <property type="entry name" value="HTH_LYSR"/>
    <property type="match status" value="1"/>
</dbReference>
<proteinExistence type="inferred from homology"/>
<accession>A0A291E626</accession>
<dbReference type="GO" id="GO:0003677">
    <property type="term" value="F:DNA binding"/>
    <property type="evidence" value="ECO:0007669"/>
    <property type="project" value="UniProtKB-KW"/>
</dbReference>
<gene>
    <name evidence="7" type="primary">dmlR_19</name>
    <name evidence="6" type="ORF">CO704_25085</name>
    <name evidence="7" type="ORF">NCTC12120_05158</name>
</gene>
<dbReference type="Gene3D" id="3.40.190.290">
    <property type="match status" value="1"/>
</dbReference>
<dbReference type="PANTHER" id="PTHR30537:SF5">
    <property type="entry name" value="HTH-TYPE TRANSCRIPTIONAL ACTIVATOR TTDR-RELATED"/>
    <property type="match status" value="1"/>
</dbReference>
<keyword evidence="3" id="KW-0238">DNA-binding</keyword>
<evidence type="ECO:0000256" key="2">
    <source>
        <dbReference type="ARBA" id="ARBA00023015"/>
    </source>
</evidence>
<sequence>MLPKQLLHFIAVANAGSFSGAARQMGISPAAMSMAITTLEKNLEIRLFSRSTHSVQLTAEGESFYDKISPLVAEIATQLEYLKQQKDNISGTIKINLPYEMGLNFIYPYLLEFQCKYPEIILDLHFSDKVLDLIEHKFDIGVGNNINGDSQLIARRLREMRLVTVTTTAYLQDHLPPKNPDDLSGHNCIAYRSPSSGRVTPWLFLDQGRIIRISPHGTLVLNSSSAIVHAVLAGKGIATVPYDYVSAAIHNGQCIQLLPQFEPKPKTLWLYYPSRKFLSSRVKQLISWLTEE</sequence>
<dbReference type="GO" id="GO:0003700">
    <property type="term" value="F:DNA-binding transcription factor activity"/>
    <property type="evidence" value="ECO:0007669"/>
    <property type="project" value="InterPro"/>
</dbReference>
<keyword evidence="4" id="KW-0804">Transcription</keyword>
<evidence type="ECO:0000313" key="8">
    <source>
        <dbReference type="Proteomes" id="UP000217979"/>
    </source>
</evidence>
<dbReference type="EMBL" id="CP023526">
    <property type="protein sequence ID" value="ATF95372.1"/>
    <property type="molecule type" value="Genomic_DNA"/>
</dbReference>
<dbReference type="CDD" id="cd08422">
    <property type="entry name" value="PBP2_CrgA_like"/>
    <property type="match status" value="1"/>
</dbReference>
<dbReference type="InterPro" id="IPR005119">
    <property type="entry name" value="LysR_subst-bd"/>
</dbReference>
<evidence type="ECO:0000256" key="1">
    <source>
        <dbReference type="ARBA" id="ARBA00009437"/>
    </source>
</evidence>
<dbReference type="Gene3D" id="1.10.10.10">
    <property type="entry name" value="Winged helix-like DNA-binding domain superfamily/Winged helix DNA-binding domain"/>
    <property type="match status" value="1"/>
</dbReference>
<dbReference type="InterPro" id="IPR036388">
    <property type="entry name" value="WH-like_DNA-bd_sf"/>
</dbReference>
<reference evidence="7 9" key="2">
    <citation type="submission" date="2018-06" db="EMBL/GenBank/DDBJ databases">
        <authorList>
            <consortium name="Pathogen Informatics"/>
            <person name="Doyle S."/>
        </authorList>
    </citation>
    <scope>NUCLEOTIDE SEQUENCE [LARGE SCALE GENOMIC DNA]</scope>
    <source>
        <strain evidence="7 9">NCTC12120</strain>
    </source>
</reference>
<dbReference type="Proteomes" id="UP000217979">
    <property type="component" value="Plasmid unnamed"/>
</dbReference>
<geneLocation type="plasmid" evidence="6">
    <name>unnamed</name>
</geneLocation>
<evidence type="ECO:0000313" key="9">
    <source>
        <dbReference type="Proteomes" id="UP000251197"/>
    </source>
</evidence>
<feature type="domain" description="HTH lysR-type" evidence="5">
    <location>
        <begin position="1"/>
        <end position="58"/>
    </location>
</feature>
<reference evidence="6 8" key="1">
    <citation type="submission" date="2017-09" db="EMBL/GenBank/DDBJ databases">
        <title>FDA dAtabase for Regulatory Grade micrObial Sequences (FDA-ARGOS): Supporting development and validation of Infectious Disease Dx tests.</title>
        <authorList>
            <person name="Minogue T."/>
            <person name="Wolcott M."/>
            <person name="Wasieloski L."/>
            <person name="Aguilar W."/>
            <person name="Moore D."/>
            <person name="Tallon L."/>
            <person name="Sadzewicz L."/>
            <person name="Ott S."/>
            <person name="Zhao X."/>
            <person name="Nagaraj S."/>
            <person name="Vavikolanu K."/>
            <person name="Aluvathingal J."/>
            <person name="Nadendla S."/>
            <person name="Sichtig H."/>
        </authorList>
    </citation>
    <scope>NUCLEOTIDE SEQUENCE [LARGE SCALE GENOMIC DNA]</scope>
    <source>
        <strain evidence="6 8">FDAARGOS_392</strain>
        <plasmid evidence="8">Plasmid unnamed</plasmid>
        <plasmid evidence="6">unnamed</plasmid>
    </source>
</reference>
<dbReference type="InterPro" id="IPR036390">
    <property type="entry name" value="WH_DNA-bd_sf"/>
</dbReference>
<name>A0A291E626_9ENTR</name>
<dbReference type="SUPFAM" id="SSF53850">
    <property type="entry name" value="Periplasmic binding protein-like II"/>
    <property type="match status" value="1"/>
</dbReference>
<dbReference type="PANTHER" id="PTHR30537">
    <property type="entry name" value="HTH-TYPE TRANSCRIPTIONAL REGULATOR"/>
    <property type="match status" value="1"/>
</dbReference>
<protein>
    <submittedName>
        <fullName evidence="7">D-malate degradation protein R</fullName>
    </submittedName>
    <submittedName>
        <fullName evidence="6">LysR family transcriptional regulator</fullName>
    </submittedName>
</protein>
<organism evidence="6 8">
    <name type="scientific">Cedecea neteri</name>
    <dbReference type="NCBI Taxonomy" id="158822"/>
    <lineage>
        <taxon>Bacteria</taxon>
        <taxon>Pseudomonadati</taxon>
        <taxon>Pseudomonadota</taxon>
        <taxon>Gammaproteobacteria</taxon>
        <taxon>Enterobacterales</taxon>
        <taxon>Enterobacteriaceae</taxon>
        <taxon>Cedecea</taxon>
    </lineage>
</organism>
<evidence type="ECO:0000256" key="4">
    <source>
        <dbReference type="ARBA" id="ARBA00023163"/>
    </source>
</evidence>
<dbReference type="InterPro" id="IPR058163">
    <property type="entry name" value="LysR-type_TF_proteobact-type"/>
</dbReference>